<dbReference type="GO" id="GO:0042834">
    <property type="term" value="F:peptidoglycan binding"/>
    <property type="evidence" value="ECO:0007669"/>
    <property type="project" value="InterPro"/>
</dbReference>
<dbReference type="InterPro" id="IPR040495">
    <property type="entry name" value="HU-CCDC81_bac_1"/>
</dbReference>
<feature type="transmembrane region" description="Helical" evidence="1">
    <location>
        <begin position="176"/>
        <end position="198"/>
    </location>
</feature>
<evidence type="ECO:0000313" key="4">
    <source>
        <dbReference type="Proteomes" id="UP000181790"/>
    </source>
</evidence>
<feature type="domain" description="SPOR" evidence="2">
    <location>
        <begin position="330"/>
        <end position="409"/>
    </location>
</feature>
<dbReference type="Pfam" id="PF05036">
    <property type="entry name" value="SPOR"/>
    <property type="match status" value="1"/>
</dbReference>
<keyword evidence="1" id="KW-0472">Membrane</keyword>
<comment type="caution">
    <text evidence="3">The sequence shown here is derived from an EMBL/GenBank/DDBJ whole genome shotgun (WGS) entry which is preliminary data.</text>
</comment>
<keyword evidence="1" id="KW-0812">Transmembrane</keyword>
<protein>
    <recommendedName>
        <fullName evidence="2">SPOR domain-containing protein</fullName>
    </recommendedName>
</protein>
<dbReference type="InterPro" id="IPR036680">
    <property type="entry name" value="SPOR-like_sf"/>
</dbReference>
<sequence length="409" mass="44156">MTTLGAYLRKLLYQYDCVIVPELGGFLTNYQPATFVAGTGQFLPPRKRVGFNEALRLDDGLLLNYVMLHEQLPREEAQRKISQFVTGLRLQVQQSGRFVLEGIGLFTLNDEGSLQFEPELRHNFYGEAFGMAAIPAVRLTEESLAETAAVVSLGPVLAGEVIEQTPFMVVHRPQRFYIRWVAAAVVVGTLGVLSYFSVIQPGQPLQSSFNPASIFQVPAALTETWNRLTEVKPVRTPAGQPEGPVLTEPQRLPVMTVPQAPAAEPVSAPVPATTPEPVVSVPAAAPAGNEAKGEVAAAKRESVKKPLRAVEKNETAVAVNPEETGTPDASEARPAFIVVAGSFASRPNAVRFRKSLLKAGYADAYIILPDQSTRLYKVAAVGFPQKADAVASVDSLSKLTGIPAWVMRN</sequence>
<evidence type="ECO:0000313" key="3">
    <source>
        <dbReference type="EMBL" id="OIN60923.1"/>
    </source>
</evidence>
<organism evidence="3 4">
    <name type="scientific">Arsenicibacter rosenii</name>
    <dbReference type="NCBI Taxonomy" id="1750698"/>
    <lineage>
        <taxon>Bacteria</taxon>
        <taxon>Pseudomonadati</taxon>
        <taxon>Bacteroidota</taxon>
        <taxon>Cytophagia</taxon>
        <taxon>Cytophagales</taxon>
        <taxon>Spirosomataceae</taxon>
        <taxon>Arsenicibacter</taxon>
    </lineage>
</organism>
<gene>
    <name evidence="3" type="ORF">BLX24_02225</name>
</gene>
<accession>A0A1S2VQ67</accession>
<dbReference type="Gene3D" id="3.30.70.1070">
    <property type="entry name" value="Sporulation related repeat"/>
    <property type="match status" value="1"/>
</dbReference>
<proteinExistence type="predicted"/>
<dbReference type="Proteomes" id="UP000181790">
    <property type="component" value="Unassembled WGS sequence"/>
</dbReference>
<evidence type="ECO:0000259" key="2">
    <source>
        <dbReference type="PROSITE" id="PS51724"/>
    </source>
</evidence>
<dbReference type="PROSITE" id="PS51724">
    <property type="entry name" value="SPOR"/>
    <property type="match status" value="1"/>
</dbReference>
<dbReference type="Pfam" id="PF18174">
    <property type="entry name" value="HU-CCDC81_bac_1"/>
    <property type="match status" value="1"/>
</dbReference>
<reference evidence="3 4" key="1">
    <citation type="submission" date="2016-10" db="EMBL/GenBank/DDBJ databases">
        <title>Arsenicibacter rosenii gen. nov., sp. nov., an efficient arsenic-methylating bacterium isolated from an arsenic-contaminated paddy soil.</title>
        <authorList>
            <person name="Huang K."/>
        </authorList>
    </citation>
    <scope>NUCLEOTIDE SEQUENCE [LARGE SCALE GENOMIC DNA]</scope>
    <source>
        <strain evidence="3 4">SM-1</strain>
    </source>
</reference>
<dbReference type="InterPro" id="IPR041268">
    <property type="entry name" value="HU-CCDC81_bac_2"/>
</dbReference>
<dbReference type="InterPro" id="IPR007730">
    <property type="entry name" value="SPOR-like_dom"/>
</dbReference>
<dbReference type="EMBL" id="MORL01000001">
    <property type="protein sequence ID" value="OIN60923.1"/>
    <property type="molecule type" value="Genomic_DNA"/>
</dbReference>
<dbReference type="AlphaFoldDB" id="A0A1S2VQ67"/>
<name>A0A1S2VQ67_9BACT</name>
<evidence type="ECO:0000256" key="1">
    <source>
        <dbReference type="SAM" id="Phobius"/>
    </source>
</evidence>
<keyword evidence="4" id="KW-1185">Reference proteome</keyword>
<dbReference type="SUPFAM" id="SSF110997">
    <property type="entry name" value="Sporulation related repeat"/>
    <property type="match status" value="1"/>
</dbReference>
<keyword evidence="1" id="KW-1133">Transmembrane helix</keyword>
<dbReference type="OrthoDB" id="653949at2"/>
<dbReference type="Pfam" id="PF18175">
    <property type="entry name" value="HU-CCDC81_bac_2"/>
    <property type="match status" value="1"/>
</dbReference>
<dbReference type="RefSeq" id="WP_071501427.1">
    <property type="nucleotide sequence ID" value="NZ_MORL01000001.1"/>
</dbReference>